<comment type="caution">
    <text evidence="2">The sequence shown here is derived from an EMBL/GenBank/DDBJ whole genome shotgun (WGS) entry which is preliminary data.</text>
</comment>
<dbReference type="Pfam" id="PF02627">
    <property type="entry name" value="CMD"/>
    <property type="match status" value="1"/>
</dbReference>
<name>A0ABQ3I8Q8_9BACT</name>
<evidence type="ECO:0000313" key="2">
    <source>
        <dbReference type="EMBL" id="GHE60483.1"/>
    </source>
</evidence>
<evidence type="ECO:0000313" key="3">
    <source>
        <dbReference type="Proteomes" id="UP000658258"/>
    </source>
</evidence>
<dbReference type="InterPro" id="IPR004675">
    <property type="entry name" value="AhpD_core"/>
</dbReference>
<sequence>MRTFNVPTRDEVSVESQQLFDALEKKLGMVPNLYASIGYSGNALASYLTFQDAQAQGTFNAKQREAVNLVVSQVNGCTYCQAAHTTLGKMNGFTEEETIALRQGRSSDAKLNAIVGLAKSLVENRGRASEDKVEEFLAQGYDQAALVDLVALVASKTLANYVHNLFDFAIDFPEAQPLEEAINA</sequence>
<dbReference type="PANTHER" id="PTHR35446">
    <property type="entry name" value="SI:CH211-175M2.5"/>
    <property type="match status" value="1"/>
</dbReference>
<dbReference type="Gene3D" id="1.20.1290.10">
    <property type="entry name" value="AhpD-like"/>
    <property type="match status" value="1"/>
</dbReference>
<organism evidence="2 3">
    <name type="scientific">Roseivirga thermotolerans</name>
    <dbReference type="NCBI Taxonomy" id="1758176"/>
    <lineage>
        <taxon>Bacteria</taxon>
        <taxon>Pseudomonadati</taxon>
        <taxon>Bacteroidota</taxon>
        <taxon>Cytophagia</taxon>
        <taxon>Cytophagales</taxon>
        <taxon>Roseivirgaceae</taxon>
        <taxon>Roseivirga</taxon>
    </lineage>
</organism>
<dbReference type="InterPro" id="IPR003779">
    <property type="entry name" value="CMD-like"/>
</dbReference>
<dbReference type="NCBIfam" id="TIGR00778">
    <property type="entry name" value="ahpD_dom"/>
    <property type="match status" value="1"/>
</dbReference>
<dbReference type="Proteomes" id="UP000658258">
    <property type="component" value="Unassembled WGS sequence"/>
</dbReference>
<reference evidence="3" key="1">
    <citation type="journal article" date="2019" name="Int. J. Syst. Evol. Microbiol.">
        <title>The Global Catalogue of Microorganisms (GCM) 10K type strain sequencing project: providing services to taxonomists for standard genome sequencing and annotation.</title>
        <authorList>
            <consortium name="The Broad Institute Genomics Platform"/>
            <consortium name="The Broad Institute Genome Sequencing Center for Infectious Disease"/>
            <person name="Wu L."/>
            <person name="Ma J."/>
        </authorList>
    </citation>
    <scope>NUCLEOTIDE SEQUENCE [LARGE SCALE GENOMIC DNA]</scope>
    <source>
        <strain evidence="3">CGMCC 1.15111</strain>
    </source>
</reference>
<proteinExistence type="predicted"/>
<feature type="domain" description="Carboxymuconolactone decarboxylase-like" evidence="1">
    <location>
        <begin position="49"/>
        <end position="113"/>
    </location>
</feature>
<dbReference type="SUPFAM" id="SSF69118">
    <property type="entry name" value="AhpD-like"/>
    <property type="match status" value="1"/>
</dbReference>
<gene>
    <name evidence="2" type="ORF">GCM10011340_14150</name>
</gene>
<evidence type="ECO:0000259" key="1">
    <source>
        <dbReference type="Pfam" id="PF02627"/>
    </source>
</evidence>
<accession>A0ABQ3I8Q8</accession>
<dbReference type="EMBL" id="BNAG01000002">
    <property type="protein sequence ID" value="GHE60483.1"/>
    <property type="molecule type" value="Genomic_DNA"/>
</dbReference>
<keyword evidence="3" id="KW-1185">Reference proteome</keyword>
<protein>
    <submittedName>
        <fullName evidence="2">Alkyl hydroperoxide reductase AhpD</fullName>
    </submittedName>
</protein>
<dbReference type="InterPro" id="IPR029032">
    <property type="entry name" value="AhpD-like"/>
</dbReference>
<dbReference type="RefSeq" id="WP_189629534.1">
    <property type="nucleotide sequence ID" value="NZ_BNAG01000002.1"/>
</dbReference>
<dbReference type="PANTHER" id="PTHR35446:SF3">
    <property type="entry name" value="CMD DOMAIN-CONTAINING PROTEIN"/>
    <property type="match status" value="1"/>
</dbReference>